<evidence type="ECO:0000256" key="10">
    <source>
        <dbReference type="SAM" id="MobiDB-lite"/>
    </source>
</evidence>
<evidence type="ECO:0000256" key="6">
    <source>
        <dbReference type="ARBA" id="ARBA00022970"/>
    </source>
</evidence>
<comment type="subcellular location">
    <subcellularLocation>
        <location evidence="1">Cell inner membrane</location>
        <topology evidence="1">Multi-pass membrane protein</topology>
    </subcellularLocation>
    <subcellularLocation>
        <location evidence="9">Cell membrane</location>
        <topology evidence="9">Multi-pass membrane protein</topology>
    </subcellularLocation>
</comment>
<dbReference type="InterPro" id="IPR000515">
    <property type="entry name" value="MetI-like"/>
</dbReference>
<reference evidence="12 13" key="1">
    <citation type="journal article" date="2017" name="Int. J. Syst. Evol. Microbiol.">
        <title>Photobacterium alginatilyticum sp. nov., a marine bacterium isolated from bottom seawater.</title>
        <authorList>
            <person name="Wang X."/>
            <person name="Wang Y."/>
            <person name="Yang X."/>
            <person name="Sun H."/>
            <person name="Li B."/>
            <person name="Zhang X.H."/>
        </authorList>
    </citation>
    <scope>NUCLEOTIDE SEQUENCE [LARGE SCALE GENOMIC DNA]</scope>
    <source>
        <strain evidence="12 13">P03D4</strain>
    </source>
</reference>
<dbReference type="SUPFAM" id="SSF161098">
    <property type="entry name" value="MetI-like"/>
    <property type="match status" value="2"/>
</dbReference>
<feature type="compositionally biased region" description="Basic and acidic residues" evidence="10">
    <location>
        <begin position="22"/>
        <end position="45"/>
    </location>
</feature>
<evidence type="ECO:0000256" key="8">
    <source>
        <dbReference type="ARBA" id="ARBA00023136"/>
    </source>
</evidence>
<dbReference type="PANTHER" id="PTHR30614:SF37">
    <property type="entry name" value="AMINO-ACID ABC TRANSPORTER PERMEASE PROTEIN YHDX-RELATED"/>
    <property type="match status" value="1"/>
</dbReference>
<keyword evidence="8 9" id="KW-0472">Membrane</keyword>
<dbReference type="NCBIfam" id="TIGR01726">
    <property type="entry name" value="HEQRo_perm_3TM"/>
    <property type="match status" value="1"/>
</dbReference>
<evidence type="ECO:0000256" key="1">
    <source>
        <dbReference type="ARBA" id="ARBA00004429"/>
    </source>
</evidence>
<feature type="transmembrane region" description="Helical" evidence="9">
    <location>
        <begin position="300"/>
        <end position="322"/>
    </location>
</feature>
<feature type="transmembrane region" description="Helical" evidence="9">
    <location>
        <begin position="261"/>
        <end position="280"/>
    </location>
</feature>
<keyword evidence="6" id="KW-0029">Amino-acid transport</keyword>
<comment type="caution">
    <text evidence="12">The sequence shown here is derived from an EMBL/GenBank/DDBJ whole genome shotgun (WGS) entry which is preliminary data.</text>
</comment>
<sequence>MALSEAGFDSVSQKNTAHQSNKTRDTNTRDNRINKLIPERKENTRPNRLQQPVSVRSLAYHPGLRAFFFQTLLIACVGAFLYTIIGNALDNLDQRGIATGFDFLDQTAGFGIGMSLIEYDETYSYGRTFLVGLLNTALVAVLGILFATIVGFIVGIARLSNNWLLNRLASVYIEVFRNIPLLLQILFWYFVVLQALPSPRQSLAIGEAAFLNVRGLFLPAPLFESGYQMVVAALLLAINIAVVIHLWAHRQQRDKGLQIPAWRYSLGVIVIIPSLVYFIAGQPISLEYPELKGFNFRGGISVMPELFALLIALCIYTASFIAEIVRSGINAVSHGQTEAAGSLGLKTSHTLRLIVIPLAMRVIVPPLTSQYLNLVKNSSLAMAIGYPDLVSVFAGTTLNQTGQAIEVIAMTMAVYLALSLLTSLLMNIYNRKIALVER</sequence>
<keyword evidence="5 9" id="KW-0812">Transmembrane</keyword>
<dbReference type="EMBL" id="RSEJ01000003">
    <property type="protein sequence ID" value="NBI51893.1"/>
    <property type="molecule type" value="Genomic_DNA"/>
</dbReference>
<feature type="region of interest" description="Disordered" evidence="10">
    <location>
        <begin position="1"/>
        <end position="48"/>
    </location>
</feature>
<evidence type="ECO:0000259" key="11">
    <source>
        <dbReference type="PROSITE" id="PS50928"/>
    </source>
</evidence>
<dbReference type="InterPro" id="IPR035906">
    <property type="entry name" value="MetI-like_sf"/>
</dbReference>
<evidence type="ECO:0000256" key="5">
    <source>
        <dbReference type="ARBA" id="ARBA00022692"/>
    </source>
</evidence>
<feature type="transmembrane region" description="Helical" evidence="9">
    <location>
        <begin position="66"/>
        <end position="85"/>
    </location>
</feature>
<feature type="domain" description="ABC transmembrane type-1" evidence="11">
    <location>
        <begin position="133"/>
        <end position="426"/>
    </location>
</feature>
<feature type="transmembrane region" description="Helical" evidence="9">
    <location>
        <begin position="129"/>
        <end position="154"/>
    </location>
</feature>
<keyword evidence="7 9" id="KW-1133">Transmembrane helix</keyword>
<dbReference type="Pfam" id="PF00528">
    <property type="entry name" value="BPD_transp_1"/>
    <property type="match status" value="1"/>
</dbReference>
<dbReference type="InterPro" id="IPR043429">
    <property type="entry name" value="ArtM/GltK/GlnP/TcyL/YhdX-like"/>
</dbReference>
<proteinExistence type="inferred from homology"/>
<dbReference type="PANTHER" id="PTHR30614">
    <property type="entry name" value="MEMBRANE COMPONENT OF AMINO ACID ABC TRANSPORTER"/>
    <property type="match status" value="1"/>
</dbReference>
<evidence type="ECO:0000256" key="4">
    <source>
        <dbReference type="ARBA" id="ARBA00022475"/>
    </source>
</evidence>
<comment type="similarity">
    <text evidence="2">Belongs to the binding-protein-dependent transport system permease family. HisMQ subfamily.</text>
</comment>
<protein>
    <submittedName>
        <fullName evidence="12">Amino acid ABC transporter permease</fullName>
    </submittedName>
</protein>
<dbReference type="Gene3D" id="1.10.3720.10">
    <property type="entry name" value="MetI-like"/>
    <property type="match status" value="2"/>
</dbReference>
<evidence type="ECO:0000256" key="2">
    <source>
        <dbReference type="ARBA" id="ARBA00010072"/>
    </source>
</evidence>
<accession>A0ABW9YDU5</accession>
<keyword evidence="13" id="KW-1185">Reference proteome</keyword>
<dbReference type="InterPro" id="IPR010065">
    <property type="entry name" value="AA_ABC_transptr_permease_3TM"/>
</dbReference>
<name>A0ABW9YDU5_9GAMM</name>
<keyword evidence="3 9" id="KW-0813">Transport</keyword>
<organism evidence="12 13">
    <name type="scientific">Photobacterium alginatilyticum</name>
    <dbReference type="NCBI Taxonomy" id="1775171"/>
    <lineage>
        <taxon>Bacteria</taxon>
        <taxon>Pseudomonadati</taxon>
        <taxon>Pseudomonadota</taxon>
        <taxon>Gammaproteobacteria</taxon>
        <taxon>Vibrionales</taxon>
        <taxon>Vibrionaceae</taxon>
        <taxon>Photobacterium</taxon>
    </lineage>
</organism>
<evidence type="ECO:0000256" key="9">
    <source>
        <dbReference type="RuleBase" id="RU363032"/>
    </source>
</evidence>
<evidence type="ECO:0000256" key="7">
    <source>
        <dbReference type="ARBA" id="ARBA00022989"/>
    </source>
</evidence>
<feature type="transmembrane region" description="Helical" evidence="9">
    <location>
        <begin position="175"/>
        <end position="196"/>
    </location>
</feature>
<evidence type="ECO:0000313" key="12">
    <source>
        <dbReference type="EMBL" id="NBI51893.1"/>
    </source>
</evidence>
<feature type="transmembrane region" description="Helical" evidence="9">
    <location>
        <begin position="407"/>
        <end position="429"/>
    </location>
</feature>
<feature type="transmembrane region" description="Helical" evidence="9">
    <location>
        <begin position="226"/>
        <end position="249"/>
    </location>
</feature>
<feature type="compositionally biased region" description="Polar residues" evidence="10">
    <location>
        <begin position="10"/>
        <end position="20"/>
    </location>
</feature>
<evidence type="ECO:0000256" key="3">
    <source>
        <dbReference type="ARBA" id="ARBA00022448"/>
    </source>
</evidence>
<dbReference type="Proteomes" id="UP000738517">
    <property type="component" value="Unassembled WGS sequence"/>
</dbReference>
<evidence type="ECO:0000313" key="13">
    <source>
        <dbReference type="Proteomes" id="UP000738517"/>
    </source>
</evidence>
<keyword evidence="4" id="KW-1003">Cell membrane</keyword>
<gene>
    <name evidence="12" type="ORF">EIZ48_04825</name>
</gene>
<dbReference type="CDD" id="cd06261">
    <property type="entry name" value="TM_PBP2"/>
    <property type="match status" value="1"/>
</dbReference>
<dbReference type="PROSITE" id="PS50928">
    <property type="entry name" value="ABC_TM1"/>
    <property type="match status" value="1"/>
</dbReference>